<gene>
    <name evidence="1" type="ORF">PSM36_0861</name>
</gene>
<evidence type="ECO:0000313" key="1">
    <source>
        <dbReference type="EMBL" id="SCD19687.1"/>
    </source>
</evidence>
<dbReference type="EMBL" id="LT605205">
    <property type="protein sequence ID" value="SCD19687.1"/>
    <property type="molecule type" value="Genomic_DNA"/>
</dbReference>
<dbReference type="KEGG" id="psac:PSM36_0861"/>
<proteinExistence type="predicted"/>
<dbReference type="AlphaFoldDB" id="A0A1R3T524"/>
<reference evidence="1 2" key="1">
    <citation type="submission" date="2016-08" db="EMBL/GenBank/DDBJ databases">
        <authorList>
            <person name="Seilhamer J.J."/>
        </authorList>
    </citation>
    <scope>NUCLEOTIDE SEQUENCE [LARGE SCALE GENOMIC DNA]</scope>
    <source>
        <strain evidence="1">M3/6</strain>
    </source>
</reference>
<accession>A0A1R3T524</accession>
<protein>
    <submittedName>
        <fullName evidence="1">Uncharacterized protein</fullName>
    </submittedName>
</protein>
<keyword evidence="2" id="KW-1185">Reference proteome</keyword>
<name>A0A1R3T524_9BACT</name>
<organism evidence="1 2">
    <name type="scientific">Proteiniphilum saccharofermentans</name>
    <dbReference type="NCBI Taxonomy" id="1642647"/>
    <lineage>
        <taxon>Bacteria</taxon>
        <taxon>Pseudomonadati</taxon>
        <taxon>Bacteroidota</taxon>
        <taxon>Bacteroidia</taxon>
        <taxon>Bacteroidales</taxon>
        <taxon>Dysgonomonadaceae</taxon>
        <taxon>Proteiniphilum</taxon>
    </lineage>
</organism>
<sequence length="43" mass="4917">MVSQTCLSLPEAHLIFYKYSDSESILYSTNMNNSQLIDVLCDE</sequence>
<dbReference type="Proteomes" id="UP000187464">
    <property type="component" value="Chromosome I"/>
</dbReference>
<dbReference type="STRING" id="1642647.PSM36_0861"/>
<evidence type="ECO:0000313" key="2">
    <source>
        <dbReference type="Proteomes" id="UP000187464"/>
    </source>
</evidence>